<dbReference type="RefSeq" id="YP_004286192.1">
    <property type="nucleotide sequence ID" value="NC_015208.1"/>
</dbReference>
<dbReference type="Proteomes" id="UP000007493">
    <property type="component" value="Segment"/>
</dbReference>
<name>F0V6X5_9CAUD</name>
<keyword evidence="1" id="KW-0812">Transmembrane</keyword>
<organism evidence="2 3">
    <name type="scientific">Pseudomonas phage phi15</name>
    <dbReference type="NCBI Taxonomy" id="988656"/>
    <lineage>
        <taxon>Viruses</taxon>
        <taxon>Duplodnaviria</taxon>
        <taxon>Heunggongvirae</taxon>
        <taxon>Uroviricota</taxon>
        <taxon>Caudoviricetes</taxon>
        <taxon>Autographivirales</taxon>
        <taxon>Autotranscriptaviridae</taxon>
        <taxon>Studiervirinae</taxon>
        <taxon>Troedvirus</taxon>
        <taxon>Troedvirus Phi15</taxon>
    </lineage>
</organism>
<dbReference type="EMBL" id="FR823298">
    <property type="protein sequence ID" value="CBZ41987.1"/>
    <property type="molecule type" value="Genomic_DNA"/>
</dbReference>
<keyword evidence="3" id="KW-1185">Reference proteome</keyword>
<dbReference type="GeneID" id="10322106"/>
<reference evidence="2 3" key="1">
    <citation type="submission" date="2011-02" db="EMBL/GenBank/DDBJ databases">
        <authorList>
            <person name="Cornelissen A.A."/>
        </authorList>
    </citation>
    <scope>NUCLEOTIDE SEQUENCE [LARGE SCALE GENOMIC DNA]</scope>
</reference>
<evidence type="ECO:0000256" key="1">
    <source>
        <dbReference type="SAM" id="Phobius"/>
    </source>
</evidence>
<evidence type="ECO:0000313" key="3">
    <source>
        <dbReference type="Proteomes" id="UP000007493"/>
    </source>
</evidence>
<dbReference type="KEGG" id="vg:10322106"/>
<keyword evidence="1" id="KW-1133">Transmembrane helix</keyword>
<reference evidence="2 3" key="2">
    <citation type="submission" date="2011-03" db="EMBL/GenBank/DDBJ databases">
        <title>The T7-Related Pseudomonas putida Phage phi15 Displays Virion-Associated Biofilm Eradication Properties.</title>
        <authorList>
            <person name="Cornelissen A."/>
            <person name="Ceyssens P.J."/>
            <person name="T'Syen J."/>
            <person name="Van Praet H."/>
        </authorList>
    </citation>
    <scope>NUCLEOTIDE SEQUENCE [LARGE SCALE GENOMIC DNA]</scope>
</reference>
<sequence length="41" mass="4485">MTPKIVLIPLAVIFAIIIWGAIMGPGGGEHRIDENIWDDPD</sequence>
<feature type="transmembrane region" description="Helical" evidence="1">
    <location>
        <begin position="6"/>
        <end position="24"/>
    </location>
</feature>
<proteinExistence type="predicted"/>
<keyword evidence="1" id="KW-0472">Membrane</keyword>
<evidence type="ECO:0000313" key="2">
    <source>
        <dbReference type="EMBL" id="CBZ41987.1"/>
    </source>
</evidence>
<accession>F0V6X5</accession>
<protein>
    <submittedName>
        <fullName evidence="2">Uncharacterized protein</fullName>
    </submittedName>
</protein>